<dbReference type="AlphaFoldDB" id="A0AAD3CH80"/>
<dbReference type="PROSITE" id="PS00913">
    <property type="entry name" value="ADH_IRON_1"/>
    <property type="match status" value="1"/>
</dbReference>
<comment type="similarity">
    <text evidence="1">Belongs to the iron-containing alcohol dehydrogenase family.</text>
</comment>
<dbReference type="GO" id="GO:0016614">
    <property type="term" value="F:oxidoreductase activity, acting on CH-OH group of donors"/>
    <property type="evidence" value="ECO:0007669"/>
    <property type="project" value="InterPro"/>
</dbReference>
<evidence type="ECO:0000256" key="3">
    <source>
        <dbReference type="ARBA" id="ARBA00023002"/>
    </source>
</evidence>
<sequence length="381" mass="41252">MSNNLKVFGSPEKYVQGSDATAFIGEEMKKLGLKSPVVVVSSQTPYKLLHEKWEKSLEANGYDFTYLPFGGICTSKEADKIAQVAKNADAKTLIAFGGGQVIDAVRSASVLSDCEFVSCPSIASTDAPCSTLCVMYHEDHSFQEYRFTKRHPTLVLVDTRVVALAPRRMLVGGIGDALATWFEARSVREANAKNFLGGKQTETGLALSKLCYETLMNDGVAAARDVEVDAITPALERVVEANTLLSGLGFESGGLCIAHAVHNGLTTQPQCANYTHGEKVAFGLVTQLVLEGRPQEELKRVLKFCYDVQLPITLKAVGIDSTDTNAIRQIAERATVEGETSHNGLFPVNAEILADAIRAADYCGQNFEKNHAREQCNPQAV</sequence>
<dbReference type="Pfam" id="PF00465">
    <property type="entry name" value="Fe-ADH"/>
    <property type="match status" value="1"/>
</dbReference>
<reference evidence="6 7" key="1">
    <citation type="journal article" date="2021" name="Sci. Rep.">
        <title>The genome of the diatom Chaetoceros tenuissimus carries an ancient integrated fragment of an extant virus.</title>
        <authorList>
            <person name="Hongo Y."/>
            <person name="Kimura K."/>
            <person name="Takaki Y."/>
            <person name="Yoshida Y."/>
            <person name="Baba S."/>
            <person name="Kobayashi G."/>
            <person name="Nagasaki K."/>
            <person name="Hano T."/>
            <person name="Tomaru Y."/>
        </authorList>
    </citation>
    <scope>NUCLEOTIDE SEQUENCE [LARGE SCALE GENOMIC DNA]</scope>
    <source>
        <strain evidence="6 7">NIES-3715</strain>
    </source>
</reference>
<feature type="domain" description="Alcohol dehydrogenase iron-type/glycerol dehydrogenase GldA" evidence="5">
    <location>
        <begin position="11"/>
        <end position="159"/>
    </location>
</feature>
<evidence type="ECO:0000259" key="5">
    <source>
        <dbReference type="Pfam" id="PF00465"/>
    </source>
</evidence>
<dbReference type="NCBIfam" id="NF006941">
    <property type="entry name" value="PRK09423.1"/>
    <property type="match status" value="1"/>
</dbReference>
<proteinExistence type="inferred from homology"/>
<dbReference type="Gene3D" id="3.40.50.1970">
    <property type="match status" value="1"/>
</dbReference>
<dbReference type="EMBL" id="BLLK01000022">
    <property type="protein sequence ID" value="GFH45773.1"/>
    <property type="molecule type" value="Genomic_DNA"/>
</dbReference>
<dbReference type="PIRSF" id="PIRSF000112">
    <property type="entry name" value="Glycerol_dehydrogenase"/>
    <property type="match status" value="1"/>
</dbReference>
<dbReference type="InterPro" id="IPR018211">
    <property type="entry name" value="ADH_Fe_CS"/>
</dbReference>
<comment type="caution">
    <text evidence="6">The sequence shown here is derived from an EMBL/GenBank/DDBJ whole genome shotgun (WGS) entry which is preliminary data.</text>
</comment>
<evidence type="ECO:0000256" key="1">
    <source>
        <dbReference type="ARBA" id="ARBA00007358"/>
    </source>
</evidence>
<dbReference type="PANTHER" id="PTHR43616">
    <property type="entry name" value="GLYCEROL DEHYDROGENASE"/>
    <property type="match status" value="1"/>
</dbReference>
<dbReference type="SUPFAM" id="SSF56796">
    <property type="entry name" value="Dehydroquinate synthase-like"/>
    <property type="match status" value="1"/>
</dbReference>
<dbReference type="Gene3D" id="1.20.1090.10">
    <property type="entry name" value="Dehydroquinate synthase-like - alpha domain"/>
    <property type="match status" value="1"/>
</dbReference>
<dbReference type="GO" id="GO:0046872">
    <property type="term" value="F:metal ion binding"/>
    <property type="evidence" value="ECO:0007669"/>
    <property type="project" value="UniProtKB-KW"/>
</dbReference>
<dbReference type="PANTHER" id="PTHR43616:SF5">
    <property type="entry name" value="GLYCEROL DEHYDROGENASE 1"/>
    <property type="match status" value="1"/>
</dbReference>
<evidence type="ECO:0000256" key="4">
    <source>
        <dbReference type="ARBA" id="ARBA00023027"/>
    </source>
</evidence>
<name>A0AAD3CH80_9STRA</name>
<protein>
    <submittedName>
        <fullName evidence="6">Glycerol dehydrogenase</fullName>
    </submittedName>
</protein>
<organism evidence="6 7">
    <name type="scientific">Chaetoceros tenuissimus</name>
    <dbReference type="NCBI Taxonomy" id="426638"/>
    <lineage>
        <taxon>Eukaryota</taxon>
        <taxon>Sar</taxon>
        <taxon>Stramenopiles</taxon>
        <taxon>Ochrophyta</taxon>
        <taxon>Bacillariophyta</taxon>
        <taxon>Coscinodiscophyceae</taxon>
        <taxon>Chaetocerotophycidae</taxon>
        <taxon>Chaetocerotales</taxon>
        <taxon>Chaetocerotaceae</taxon>
        <taxon>Chaetoceros</taxon>
    </lineage>
</organism>
<keyword evidence="4" id="KW-0520">NAD</keyword>
<evidence type="ECO:0000256" key="2">
    <source>
        <dbReference type="ARBA" id="ARBA00022723"/>
    </source>
</evidence>
<gene>
    <name evidence="6" type="ORF">CTEN210_02247</name>
</gene>
<dbReference type="CDD" id="cd08170">
    <property type="entry name" value="GlyDH"/>
    <property type="match status" value="1"/>
</dbReference>
<dbReference type="InterPro" id="IPR016205">
    <property type="entry name" value="Glycerol_DH"/>
</dbReference>
<accession>A0AAD3CH80</accession>
<keyword evidence="2" id="KW-0479">Metal-binding</keyword>
<keyword evidence="3" id="KW-0560">Oxidoreductase</keyword>
<evidence type="ECO:0000313" key="7">
    <source>
        <dbReference type="Proteomes" id="UP001054902"/>
    </source>
</evidence>
<evidence type="ECO:0000313" key="6">
    <source>
        <dbReference type="EMBL" id="GFH45773.1"/>
    </source>
</evidence>
<dbReference type="InterPro" id="IPR001670">
    <property type="entry name" value="ADH_Fe/GldA"/>
</dbReference>
<dbReference type="Proteomes" id="UP001054902">
    <property type="component" value="Unassembled WGS sequence"/>
</dbReference>
<keyword evidence="7" id="KW-1185">Reference proteome</keyword>
<dbReference type="GO" id="GO:0005829">
    <property type="term" value="C:cytosol"/>
    <property type="evidence" value="ECO:0007669"/>
    <property type="project" value="TreeGrafter"/>
</dbReference>